<dbReference type="AlphaFoldDB" id="A0A6V8LRW6"/>
<evidence type="ECO:0000313" key="2">
    <source>
        <dbReference type="Proteomes" id="UP000494245"/>
    </source>
</evidence>
<dbReference type="EMBL" id="BLTE01000006">
    <property type="protein sequence ID" value="GFK93720.1"/>
    <property type="molecule type" value="Genomic_DNA"/>
</dbReference>
<keyword evidence="2" id="KW-1185">Reference proteome</keyword>
<organism evidence="1 2">
    <name type="scientific">Fundidesulfovibrio magnetotacticus</name>
    <dbReference type="NCBI Taxonomy" id="2730080"/>
    <lineage>
        <taxon>Bacteria</taxon>
        <taxon>Pseudomonadati</taxon>
        <taxon>Thermodesulfobacteriota</taxon>
        <taxon>Desulfovibrionia</taxon>
        <taxon>Desulfovibrionales</taxon>
        <taxon>Desulfovibrionaceae</taxon>
        <taxon>Fundidesulfovibrio</taxon>
    </lineage>
</organism>
<proteinExistence type="predicted"/>
<sequence length="86" mass="9831">MKGVWDGLDKERIGRAAVTAFDSDEYLELLARLNNAESLADIEAARESLKDVMALWRQECPEYAFMVDCLYLFSERMALRLDRGAP</sequence>
<accession>A0A6V8LRW6</accession>
<reference evidence="1 2" key="1">
    <citation type="submission" date="2020-04" db="EMBL/GenBank/DDBJ databases">
        <authorList>
            <consortium name="Desulfovibrio sp. FSS-1 genome sequencing consortium"/>
            <person name="Shimoshige H."/>
            <person name="Kobayashi H."/>
            <person name="Maekawa T."/>
        </authorList>
    </citation>
    <scope>NUCLEOTIDE SEQUENCE [LARGE SCALE GENOMIC DNA]</scope>
    <source>
        <strain evidence="1 2">SIID29052-01</strain>
    </source>
</reference>
<dbReference type="Proteomes" id="UP000494245">
    <property type="component" value="Unassembled WGS sequence"/>
</dbReference>
<reference evidence="1 2" key="2">
    <citation type="submission" date="2020-05" db="EMBL/GenBank/DDBJ databases">
        <title>Draft genome sequence of Desulfovibrio sp. strainFSS-1.</title>
        <authorList>
            <person name="Shimoshige H."/>
            <person name="Kobayashi H."/>
            <person name="Maekawa T."/>
        </authorList>
    </citation>
    <scope>NUCLEOTIDE SEQUENCE [LARGE SCALE GENOMIC DNA]</scope>
    <source>
        <strain evidence="1 2">SIID29052-01</strain>
    </source>
</reference>
<protein>
    <submittedName>
        <fullName evidence="1">Uncharacterized protein</fullName>
    </submittedName>
</protein>
<dbReference type="RefSeq" id="WP_173083045.1">
    <property type="nucleotide sequence ID" value="NZ_BLTE01000006.1"/>
</dbReference>
<evidence type="ECO:0000313" key="1">
    <source>
        <dbReference type="EMBL" id="GFK93720.1"/>
    </source>
</evidence>
<name>A0A6V8LRW6_9BACT</name>
<gene>
    <name evidence="1" type="ORF">NNJEOMEG_01554</name>
</gene>
<comment type="caution">
    <text evidence="1">The sequence shown here is derived from an EMBL/GenBank/DDBJ whole genome shotgun (WGS) entry which is preliminary data.</text>
</comment>